<feature type="compositionally biased region" description="Polar residues" evidence="1">
    <location>
        <begin position="163"/>
        <end position="187"/>
    </location>
</feature>
<dbReference type="RefSeq" id="WP_254084339.1">
    <property type="nucleotide sequence ID" value="NZ_JAHESE010000008.1"/>
</dbReference>
<protein>
    <submittedName>
        <fullName evidence="2">Uncharacterized protein</fullName>
    </submittedName>
</protein>
<dbReference type="Proteomes" id="UP001319080">
    <property type="component" value="Unassembled WGS sequence"/>
</dbReference>
<feature type="region of interest" description="Disordered" evidence="1">
    <location>
        <begin position="109"/>
        <end position="222"/>
    </location>
</feature>
<accession>A0AAP2GPL3</accession>
<evidence type="ECO:0000256" key="1">
    <source>
        <dbReference type="SAM" id="MobiDB-lite"/>
    </source>
</evidence>
<gene>
    <name evidence="2" type="ORF">KK062_10950</name>
</gene>
<dbReference type="AlphaFoldDB" id="A0AAP2GPL3"/>
<evidence type="ECO:0000313" key="2">
    <source>
        <dbReference type="EMBL" id="MBT1708746.1"/>
    </source>
</evidence>
<sequence>MSDVNFIKNSVAFARHVPIDDRLTPYHISLWYAYFHLWNDERFDNPFRMYRNDVMDLAAIGSTTTFRKCLNDLNQWEYLLYLPSQSKHRPSKIEMYRLDIANPKPFVLWEQQNVKRDSGTDRNRTKRDPDADQNGSKSDSDADQNQNKSDPDGDQNQDKSVPGSDTTGDLQVIAFNTNSINPPNGIQTRERESAHAPADDLDKTTPQPPAAEKNSDRGGEGVPTNLEEVVAYFVSQGSTALEAKKFYYHFEAIHWKVSGQPMANWHAAVQKWFLNTASQAAKAGNRPTPGSLQTPGARDGKKIDYDKPM</sequence>
<comment type="caution">
    <text evidence="2">The sequence shown here is derived from an EMBL/GenBank/DDBJ whole genome shotgun (WGS) entry which is preliminary data.</text>
</comment>
<proteinExistence type="predicted"/>
<feature type="compositionally biased region" description="Basic and acidic residues" evidence="1">
    <location>
        <begin position="188"/>
        <end position="203"/>
    </location>
</feature>
<feature type="region of interest" description="Disordered" evidence="1">
    <location>
        <begin position="280"/>
        <end position="309"/>
    </location>
</feature>
<feature type="compositionally biased region" description="Basic and acidic residues" evidence="1">
    <location>
        <begin position="113"/>
        <end position="130"/>
    </location>
</feature>
<organism evidence="2 3">
    <name type="scientific">Dawidia cretensis</name>
    <dbReference type="NCBI Taxonomy" id="2782350"/>
    <lineage>
        <taxon>Bacteria</taxon>
        <taxon>Pseudomonadati</taxon>
        <taxon>Bacteroidota</taxon>
        <taxon>Cytophagia</taxon>
        <taxon>Cytophagales</taxon>
        <taxon>Chryseotaleaceae</taxon>
        <taxon>Dawidia</taxon>
    </lineage>
</organism>
<feature type="compositionally biased region" description="Polar residues" evidence="1">
    <location>
        <begin position="133"/>
        <end position="148"/>
    </location>
</feature>
<name>A0AAP2GPL3_9BACT</name>
<reference evidence="2 3" key="1">
    <citation type="submission" date="2021-05" db="EMBL/GenBank/DDBJ databases">
        <title>A Polyphasic approach of four new species of the genus Ohtaekwangia: Ohtaekwangia histidinii sp. nov., Ohtaekwangia cretensis sp. nov., Ohtaekwangia indiensis sp. nov., Ohtaekwangia reichenbachii sp. nov. from diverse environment.</title>
        <authorList>
            <person name="Octaviana S."/>
        </authorList>
    </citation>
    <scope>NUCLEOTIDE SEQUENCE [LARGE SCALE GENOMIC DNA]</scope>
    <source>
        <strain evidence="2 3">PWU5</strain>
    </source>
</reference>
<feature type="compositionally biased region" description="Basic and acidic residues" evidence="1">
    <location>
        <begin position="298"/>
        <end position="309"/>
    </location>
</feature>
<dbReference type="EMBL" id="JAHESE010000008">
    <property type="protein sequence ID" value="MBT1708746.1"/>
    <property type="molecule type" value="Genomic_DNA"/>
</dbReference>
<keyword evidence="3" id="KW-1185">Reference proteome</keyword>
<evidence type="ECO:0000313" key="3">
    <source>
        <dbReference type="Proteomes" id="UP001319080"/>
    </source>
</evidence>